<evidence type="ECO:0000313" key="2">
    <source>
        <dbReference type="EMBL" id="QCN87864.1"/>
    </source>
</evidence>
<gene>
    <name evidence="2" type="ORF">DDJ31_25315</name>
    <name evidence="1" type="ORF">ELQ87_13985</name>
</gene>
<dbReference type="EMBL" id="CP029078">
    <property type="protein sequence ID" value="QCN87864.1"/>
    <property type="molecule type" value="Genomic_DNA"/>
</dbReference>
<dbReference type="RefSeq" id="WP_127178159.1">
    <property type="nucleotide sequence ID" value="NZ_CP029078.1"/>
</dbReference>
<reference evidence="2 4" key="1">
    <citation type="submission" date="2018-04" db="EMBL/GenBank/DDBJ databases">
        <title>Complete genome sequences of Streptomyces griseoviridis K61 and characterization of antagonistic properties of biological control agents.</title>
        <authorList>
            <person name="Mariita R.M."/>
            <person name="Sello J.K."/>
        </authorList>
    </citation>
    <scope>NUCLEOTIDE SEQUENCE [LARGE SCALE GENOMIC DNA]</scope>
    <source>
        <strain evidence="2 4">K61</strain>
    </source>
</reference>
<sequence length="328" mass="35733">MSVPHPAVEDLVSALPELAGLVRAAVLLRPEPGAPGVLDSSVGGPLLWPAAEPWPLCREAHVVEVREKVSDEDRAALERVDRAVRERRRARPERAYETTAEEAAVVRRVMNGAGSLDRISWETVRTALDTSGPGVPMVPLLQLRRAQAPAADWPDGADLLQVLWCPNDHSDLPHQSAYHGPAVEIRHRAASDVRPEDVLAAPPRPHRADDVYLPTPCVLAPLPVADLPDQDGLPAKLAERARRWAEEHGAAYRRDLSCLPGWKLGGWPSRHLAGGEPLDCGSCATRLRLLLTVPSSNDGPDLSVGRFGELRLFSCPEDGRHPVRLTLQ</sequence>
<dbReference type="Gene3D" id="2.30.320.10">
    <property type="entry name" value="YwqG-like"/>
    <property type="match status" value="1"/>
</dbReference>
<evidence type="ECO:0000313" key="3">
    <source>
        <dbReference type="Proteomes" id="UP000271291"/>
    </source>
</evidence>
<dbReference type="KEGG" id="sgd:ELQ87_13985"/>
<accession>A0A3Q9KR34</accession>
<dbReference type="AlphaFoldDB" id="A0A3Q9KR34"/>
<evidence type="ECO:0000313" key="4">
    <source>
        <dbReference type="Proteomes" id="UP000501753"/>
    </source>
</evidence>
<reference evidence="1 3" key="2">
    <citation type="submission" date="2018-12" db="EMBL/GenBank/DDBJ databases">
        <title>Streptomyces griseoviridis F1-27 complete genome.</title>
        <authorList>
            <person name="Mariita R.M."/>
            <person name="Sello J.K."/>
        </authorList>
    </citation>
    <scope>NUCLEOTIDE SEQUENCE [LARGE SCALE GENOMIC DNA]</scope>
    <source>
        <strain evidence="1 3">F1-27</strain>
    </source>
</reference>
<evidence type="ECO:0008006" key="5">
    <source>
        <dbReference type="Google" id="ProtNLM"/>
    </source>
</evidence>
<organism evidence="1 3">
    <name type="scientific">Streptomyces griseoviridis</name>
    <dbReference type="NCBI Taxonomy" id="45398"/>
    <lineage>
        <taxon>Bacteria</taxon>
        <taxon>Bacillati</taxon>
        <taxon>Actinomycetota</taxon>
        <taxon>Actinomycetes</taxon>
        <taxon>Kitasatosporales</taxon>
        <taxon>Streptomycetaceae</taxon>
        <taxon>Streptomyces</taxon>
    </lineage>
</organism>
<dbReference type="Proteomes" id="UP000501753">
    <property type="component" value="Chromosome"/>
</dbReference>
<proteinExistence type="predicted"/>
<evidence type="ECO:0000313" key="1">
    <source>
        <dbReference type="EMBL" id="AZS85283.1"/>
    </source>
</evidence>
<protein>
    <recommendedName>
        <fullName evidence="5">DUF1963 domain-containing protein</fullName>
    </recommendedName>
</protein>
<dbReference type="EMBL" id="CP034687">
    <property type="protein sequence ID" value="AZS85283.1"/>
    <property type="molecule type" value="Genomic_DNA"/>
</dbReference>
<name>A0A3Q9KR34_STRGD</name>
<dbReference type="Proteomes" id="UP000271291">
    <property type="component" value="Chromosome"/>
</dbReference>
<dbReference type="OrthoDB" id="4332009at2"/>
<keyword evidence="4" id="KW-1185">Reference proteome</keyword>